<dbReference type="EMBL" id="JX649859">
    <property type="protein sequence ID" value="AGC70998.1"/>
    <property type="molecule type" value="Genomic_DNA"/>
</dbReference>
<sequence>MTTTRDRLLDEAEALFARTGVAAVTTREIVEAAEQRNTSAVSYHFGSREGLLRAILVRRGGPIDHQRGAMRDELGEQPSLRDLVACLVVPYAAALADPGGRSYLRIVAQLRGRFAVWRVESDATTTKGLARILDEIELRPDASAALRRERVVALIMVMTGTIAERARTIDEGLDPELSHDQFVANLVDMCTALMGA</sequence>
<protein>
    <submittedName>
        <fullName evidence="6">Transcriptional regulator, TetR family</fullName>
    </submittedName>
</protein>
<feature type="domain" description="HTH tetR-type" evidence="5">
    <location>
        <begin position="2"/>
        <end position="63"/>
    </location>
</feature>
<dbReference type="InterPro" id="IPR001647">
    <property type="entry name" value="HTH_TetR"/>
</dbReference>
<evidence type="ECO:0000259" key="5">
    <source>
        <dbReference type="PROSITE" id="PS50977"/>
    </source>
</evidence>
<reference evidence="6" key="1">
    <citation type="submission" date="2012-09" db="EMBL/GenBank/DDBJ databases">
        <title>Metagenomic Characterization of a Microbial Community in Wastewater Detects High Levels of Antibiotic Resistance.</title>
        <authorList>
            <person name="Abrams M."/>
            <person name="Caldwell A."/>
            <person name="Vandaei E."/>
            <person name="Lee W."/>
            <person name="Perrott J."/>
            <person name="Khan S.Y."/>
            <person name="Ta J."/>
            <person name="Romero D."/>
            <person name="Nguyen V."/>
            <person name="Pourmand N."/>
            <person name="Ouverney C.C."/>
        </authorList>
    </citation>
    <scope>NUCLEOTIDE SEQUENCE</scope>
</reference>
<accession>L7VVF8</accession>
<dbReference type="AlphaFoldDB" id="L7VVF8"/>
<evidence type="ECO:0000256" key="1">
    <source>
        <dbReference type="ARBA" id="ARBA00023015"/>
    </source>
</evidence>
<dbReference type="Gene3D" id="1.10.357.10">
    <property type="entry name" value="Tetracycline Repressor, domain 2"/>
    <property type="match status" value="1"/>
</dbReference>
<dbReference type="InterPro" id="IPR009057">
    <property type="entry name" value="Homeodomain-like_sf"/>
</dbReference>
<dbReference type="GO" id="GO:0003700">
    <property type="term" value="F:DNA-binding transcription factor activity"/>
    <property type="evidence" value="ECO:0007669"/>
    <property type="project" value="TreeGrafter"/>
</dbReference>
<evidence type="ECO:0000256" key="2">
    <source>
        <dbReference type="ARBA" id="ARBA00023125"/>
    </source>
</evidence>
<evidence type="ECO:0000313" key="6">
    <source>
        <dbReference type="EMBL" id="AGC70998.1"/>
    </source>
</evidence>
<dbReference type="Pfam" id="PF00440">
    <property type="entry name" value="TetR_N"/>
    <property type="match status" value="1"/>
</dbReference>
<organism evidence="6">
    <name type="scientific">uncultured bacterium A1Q1_fos_2107</name>
    <dbReference type="NCBI Taxonomy" id="1256562"/>
    <lineage>
        <taxon>Bacteria</taxon>
        <taxon>environmental samples</taxon>
    </lineage>
</organism>
<proteinExistence type="predicted"/>
<keyword evidence="1" id="KW-0805">Transcription regulation</keyword>
<keyword evidence="3" id="KW-0804">Transcription</keyword>
<name>L7VVF8_9BACT</name>
<dbReference type="PANTHER" id="PTHR30055">
    <property type="entry name" value="HTH-TYPE TRANSCRIPTIONAL REGULATOR RUTR"/>
    <property type="match status" value="1"/>
</dbReference>
<feature type="DNA-binding region" description="H-T-H motif" evidence="4">
    <location>
        <begin position="26"/>
        <end position="45"/>
    </location>
</feature>
<evidence type="ECO:0000256" key="4">
    <source>
        <dbReference type="PROSITE-ProRule" id="PRU00335"/>
    </source>
</evidence>
<dbReference type="SUPFAM" id="SSF46689">
    <property type="entry name" value="Homeodomain-like"/>
    <property type="match status" value="1"/>
</dbReference>
<dbReference type="InterPro" id="IPR050109">
    <property type="entry name" value="HTH-type_TetR-like_transc_reg"/>
</dbReference>
<dbReference type="PROSITE" id="PS50977">
    <property type="entry name" value="HTH_TETR_2"/>
    <property type="match status" value="1"/>
</dbReference>
<dbReference type="PANTHER" id="PTHR30055:SF234">
    <property type="entry name" value="HTH-TYPE TRANSCRIPTIONAL REGULATOR BETI"/>
    <property type="match status" value="1"/>
</dbReference>
<dbReference type="GO" id="GO:0000976">
    <property type="term" value="F:transcription cis-regulatory region binding"/>
    <property type="evidence" value="ECO:0007669"/>
    <property type="project" value="TreeGrafter"/>
</dbReference>
<evidence type="ECO:0000256" key="3">
    <source>
        <dbReference type="ARBA" id="ARBA00023163"/>
    </source>
</evidence>
<keyword evidence="2 4" id="KW-0238">DNA-binding</keyword>